<dbReference type="GO" id="GO:0019028">
    <property type="term" value="C:viral capsid"/>
    <property type="evidence" value="ECO:0007669"/>
    <property type="project" value="UniProtKB-KW"/>
</dbReference>
<keyword evidence="3" id="KW-1188">Viral release from host cell</keyword>
<dbReference type="RefSeq" id="YP_010794847.1">
    <property type="nucleotide sequence ID" value="NC_075562.1"/>
</dbReference>
<protein>
    <submittedName>
        <fullName evidence="7">DNA packaging tegument protein UL17-like protein</fullName>
    </submittedName>
</protein>
<reference evidence="7" key="1">
    <citation type="submission" date="2018-06" db="EMBL/GenBank/DDBJ databases">
        <title>Metagenomic Sequencing for Combined Detection of RNA and DNA Viruses in Respiratory Samples From Pediatric Patients.</title>
        <authorList>
            <person name="van Boheemen S."/>
            <person name="van Rijn-Klink A.L."/>
            <person name="Pappas N."/>
            <person name="Carbo E.C."/>
            <person name="van 't Hof P."/>
            <person name="Vorderman R.H.P."/>
            <person name="Mei H."/>
            <person name="Claas E.C.J."/>
            <person name="Kroes A.C.M."/>
            <person name="de Vries J.J.C."/>
        </authorList>
    </citation>
    <scope>NUCLEOTIDE SEQUENCE [LARGE SCALE GENOMIC DNA]</scope>
</reference>
<dbReference type="KEGG" id="vg:80531862"/>
<evidence type="ECO:0000313" key="8">
    <source>
        <dbReference type="Proteomes" id="UP000326297"/>
    </source>
</evidence>
<dbReference type="EMBL" id="MH509440">
    <property type="protein sequence ID" value="QBN85136.1"/>
    <property type="molecule type" value="Genomic_DNA"/>
</dbReference>
<organism evidence="7 8">
    <name type="scientific">Phocid alphaherpesvirus 1</name>
    <dbReference type="NCBI Taxonomy" id="47418"/>
    <lineage>
        <taxon>Viruses</taxon>
        <taxon>Duplodnaviria</taxon>
        <taxon>Heunggongvirae</taxon>
        <taxon>Peploviricota</taxon>
        <taxon>Herviviricetes</taxon>
        <taxon>Herpesvirales</taxon>
        <taxon>Orthoherpesviridae</taxon>
        <taxon>Alphaherpesvirinae</taxon>
        <taxon>Varicellovirus</taxon>
        <taxon>Varicellovirus phocidalpha1</taxon>
    </lineage>
</organism>
<name>A0A482F419_9ALPH</name>
<evidence type="ECO:0000256" key="4">
    <source>
        <dbReference type="ARBA" id="ARBA00022844"/>
    </source>
</evidence>
<sequence>MDAHIANETKFQLNCNKSKTNFIIHVIIPKKCLCEAGIDISKFTTKNSPGFIDSDINLSPPTFRVLTQTRFHASGKCTPWESTFAGYVQKGAIASILVPTKPTAHNHLFNVLPDSGGLFITLEIFCDSDGFFDAFTIVAIRMDIFGYVKNFEILFTYDELIPPGTRYGADASRIAILCKQFSEYVKSHENVPEKAIIAGSHIEACMDKMVETIQQISCGSVIDPQHIISHGGFDNPETVTRLEENDKEIISLIRRASKVIASRNPVRNHIPAKRSDKSCVIASGLLQGAKGVSLTNSIDSRFNNSQRDVSTSGLEPPGSGRFIGDGFNLNSRSKQLDDILIVTNENKTPSTPLDWLDIGHVSLLNGDTISDIWRRRPISIVARKHYTTGETFIVVSYENSMGWGGKRSKKDIGMPLSKIISAECLSEGVTNPRDLPDDIRKRLISEHPILDAPLGDQQPLMSAFDSASEIELIEKFKGACIKALVDSISNSLRKQPRISQLFEYELHENQQNYIIKIANQAPELLKALTASIEQMTSKDFRNGSLMLNTLSHLNYVTNEKTYVPYHQLCFSSLVGGKSMFLFDYFSSGGGVIKVSTEPVPIIIHQSPSGQHRCSFVKKKLNSTKTYELYLPGECYAYICIGFNNALEGIIIFPGGFAFKIYPSDYFIWPPELQEAVLSRFCWTIPK</sequence>
<keyword evidence="2" id="KW-1048">Host nucleus</keyword>
<gene>
    <name evidence="7" type="primary">UL17</name>
</gene>
<keyword evidence="4" id="KW-0946">Virion</keyword>
<evidence type="ECO:0000256" key="5">
    <source>
        <dbReference type="ARBA" id="ARBA00022921"/>
    </source>
</evidence>
<evidence type="ECO:0000256" key="2">
    <source>
        <dbReference type="ARBA" id="ARBA00022562"/>
    </source>
</evidence>
<evidence type="ECO:0000256" key="6">
    <source>
        <dbReference type="ARBA" id="ARBA00023219"/>
    </source>
</evidence>
<dbReference type="Pfam" id="PF04559">
    <property type="entry name" value="Herpes_UL17"/>
    <property type="match status" value="1"/>
</dbReference>
<dbReference type="InterPro" id="IPR007640">
    <property type="entry name" value="UL17-like"/>
</dbReference>
<evidence type="ECO:0000256" key="1">
    <source>
        <dbReference type="ARBA" id="ARBA00022561"/>
    </source>
</evidence>
<dbReference type="HAMAP" id="MF_04017">
    <property type="entry name" value="HSV_CVC1"/>
    <property type="match status" value="1"/>
</dbReference>
<evidence type="ECO:0000256" key="3">
    <source>
        <dbReference type="ARBA" id="ARBA00022612"/>
    </source>
</evidence>
<keyword evidence="5" id="KW-0426">Late protein</keyword>
<keyword evidence="1" id="KW-0167">Capsid protein</keyword>
<evidence type="ECO:0000313" key="7">
    <source>
        <dbReference type="EMBL" id="QBN85136.1"/>
    </source>
</evidence>
<dbReference type="Proteomes" id="UP000326297">
    <property type="component" value="Segment"/>
</dbReference>
<dbReference type="GO" id="GO:0051276">
    <property type="term" value="P:chromosome organization"/>
    <property type="evidence" value="ECO:0007669"/>
    <property type="project" value="InterPro"/>
</dbReference>
<dbReference type="GeneID" id="80531862"/>
<keyword evidence="6" id="KW-0231">Viral genome packaging</keyword>
<proteinExistence type="inferred from homology"/>
<keyword evidence="8" id="KW-1185">Reference proteome</keyword>
<accession>A0A482F419</accession>